<dbReference type="GO" id="GO:0004519">
    <property type="term" value="F:endonuclease activity"/>
    <property type="evidence" value="ECO:0007669"/>
    <property type="project" value="UniProtKB-KW"/>
</dbReference>
<dbReference type="SUPFAM" id="SSF57756">
    <property type="entry name" value="Retrovirus zinc finger-like domains"/>
    <property type="match status" value="1"/>
</dbReference>
<feature type="domain" description="Integrase catalytic" evidence="11">
    <location>
        <begin position="854"/>
        <end position="1001"/>
    </location>
</feature>
<dbReference type="PANTHER" id="PTHR37984:SF5">
    <property type="entry name" value="PROTEIN NYNRIN-LIKE"/>
    <property type="match status" value="1"/>
</dbReference>
<accession>A0A0R0LVB2</accession>
<dbReference type="Proteomes" id="UP000051530">
    <property type="component" value="Unassembled WGS sequence"/>
</dbReference>
<evidence type="ECO:0000256" key="6">
    <source>
        <dbReference type="ARBA" id="ARBA00022801"/>
    </source>
</evidence>
<sequence>MQSESLEKGKSEHGCTTFVRPEITKGMDEDQLMIKLFILETEKGFSDLNEIEKMSAIVRKADIKIQKWFYEAGSKNRLPEKYTVFKKKFVEYTLQEGVENCIKYRNELWVDYVKRLKYIAIQSQDGEESVIKKCKETPAPIGLQNIFIIPNVSLDDIIVMVKDWEKMEKKKRDFYDQIESKNSKLKKHKNYNKSSKSKRDVTCFKCDQKGHIAPNCPQKNERKEKSGINMVLSGMNGVDKDEVEINRSKYLALFDSGSTENIITFSLFNQIENVKKLKLQKPFKISLLNGDMIVAHHKTNLRIKYKGKSIEASFLIIDSGIVDLILGDDLVCELRDLKRTFPVICEIATPSDKVVSWARKFKAYHLKTKFLNLIDDFVKRGILEPSKSTWLNPVQLQTKKNGDLRFTLDLRRLNSIVELDEFPIPNISEMLRSLYGQSVFSLIDLKDGYFQVPLRSEDREKTTFLTPDNRLMQFKVMPQGYKNSPAIFQRGMTMVLEGLIGKKCYNYLDDILIFGKNLSEHDENLRDVLDRLNSFNLLINEKKSIFRQCKITFLGHEISLNKIKPSLSRAQAILDFPVPSNKKDLSGFLGIINYDRDFIPALAEKTKILYEAVNKEGKHLEWTNECDTTFKQIKKYWNEEMSLKMPDPSKQYTLECDASEFGIGCSLRQDNQPIFHISRILKGAEKNYSITEKELLAALWGMEKLQFYLLGHKFTLITDHKPLEQLLEKSEFGTPRIRRWMERLSEFDFNICYREGSKNLIPDILSRNVVNDDFSAKSEIINDEKIVSFEPCQNLNEKEILDVHCNKNHRRNLKKELENLNIIVSENQLKQILDKCESCLRKNKSYVKSAKFLITHKPGERFAIDIMDLGRKKAIIGIDYFTRKVFGQIVDSKHSDKILSFLKMVYEQMPFDILQSDGGKEFDNTIVKDWTDKYGIIHEITTPHYHAANGRVERVIRTLRESLKKTKGSYKQKFNKIISNYNNLYHRGINMTPNQALLEENWDSILNHTFKYAKEFKEGIKPVFRIGDNVLIKNENKTDKMDDEFKLLGTIIKKCEHNSYLVRLETGTTLKRHALHLKIWPGHVGGSDSGSLSQNLRSDHL</sequence>
<dbReference type="GO" id="GO:0005634">
    <property type="term" value="C:nucleus"/>
    <property type="evidence" value="ECO:0007669"/>
    <property type="project" value="UniProtKB-ARBA"/>
</dbReference>
<dbReference type="SUPFAM" id="SSF56672">
    <property type="entry name" value="DNA/RNA polymerases"/>
    <property type="match status" value="1"/>
</dbReference>
<dbReference type="CDD" id="cd09274">
    <property type="entry name" value="RNase_HI_RT_Ty3"/>
    <property type="match status" value="1"/>
</dbReference>
<dbReference type="InterPro" id="IPR012337">
    <property type="entry name" value="RNaseH-like_sf"/>
</dbReference>
<evidence type="ECO:0000256" key="4">
    <source>
        <dbReference type="ARBA" id="ARBA00022722"/>
    </source>
</evidence>
<keyword evidence="5" id="KW-0255">Endonuclease</keyword>
<dbReference type="EC" id="2.7.7.49" evidence="1"/>
<dbReference type="InterPro" id="IPR036875">
    <property type="entry name" value="Znf_CCHC_sf"/>
</dbReference>
<dbReference type="SUPFAM" id="SSF50630">
    <property type="entry name" value="Acid proteases"/>
    <property type="match status" value="1"/>
</dbReference>
<dbReference type="Pfam" id="PF00098">
    <property type="entry name" value="zf-CCHC"/>
    <property type="match status" value="1"/>
</dbReference>
<evidence type="ECO:0000256" key="5">
    <source>
        <dbReference type="ARBA" id="ARBA00022759"/>
    </source>
</evidence>
<dbReference type="GO" id="GO:0015074">
    <property type="term" value="P:DNA integration"/>
    <property type="evidence" value="ECO:0007669"/>
    <property type="project" value="InterPro"/>
</dbReference>
<dbReference type="GO" id="GO:0008270">
    <property type="term" value="F:zinc ion binding"/>
    <property type="evidence" value="ECO:0007669"/>
    <property type="project" value="UniProtKB-KW"/>
</dbReference>
<evidence type="ECO:0000256" key="8">
    <source>
        <dbReference type="PROSITE-ProRule" id="PRU00047"/>
    </source>
</evidence>
<dbReference type="InterPro" id="IPR041373">
    <property type="entry name" value="RT_RNaseH"/>
</dbReference>
<keyword evidence="2" id="KW-0808">Transferase</keyword>
<keyword evidence="6" id="KW-0378">Hydrolase</keyword>
<dbReference type="Gene3D" id="4.10.60.10">
    <property type="entry name" value="Zinc finger, CCHC-type"/>
    <property type="match status" value="1"/>
</dbReference>
<dbReference type="InterPro" id="IPR001584">
    <property type="entry name" value="Integrase_cat-core"/>
</dbReference>
<dbReference type="CDD" id="cd01647">
    <property type="entry name" value="RT_LTR"/>
    <property type="match status" value="1"/>
</dbReference>
<dbReference type="InterPro" id="IPR043128">
    <property type="entry name" value="Rev_trsase/Diguanyl_cyclase"/>
</dbReference>
<proteinExistence type="predicted"/>
<keyword evidence="8" id="KW-0863">Zinc-finger</keyword>
<evidence type="ECO:0000256" key="1">
    <source>
        <dbReference type="ARBA" id="ARBA00012493"/>
    </source>
</evidence>
<dbReference type="OrthoDB" id="2193209at2759"/>
<keyword evidence="8" id="KW-0479">Metal-binding</keyword>
<dbReference type="InterPro" id="IPR036397">
    <property type="entry name" value="RNaseH_sf"/>
</dbReference>
<evidence type="ECO:0000256" key="2">
    <source>
        <dbReference type="ARBA" id="ARBA00022679"/>
    </source>
</evidence>
<protein>
    <recommendedName>
        <fullName evidence="1">RNA-directed DNA polymerase</fullName>
        <ecNumber evidence="1">2.7.7.49</ecNumber>
    </recommendedName>
</protein>
<evidence type="ECO:0000256" key="7">
    <source>
        <dbReference type="ARBA" id="ARBA00022918"/>
    </source>
</evidence>
<dbReference type="CDD" id="cd00303">
    <property type="entry name" value="retropepsin_like"/>
    <property type="match status" value="1"/>
</dbReference>
<dbReference type="GO" id="GO:0003964">
    <property type="term" value="F:RNA-directed DNA polymerase activity"/>
    <property type="evidence" value="ECO:0007669"/>
    <property type="project" value="UniProtKB-KW"/>
</dbReference>
<dbReference type="SMART" id="SM00343">
    <property type="entry name" value="ZnF_C2HC"/>
    <property type="match status" value="1"/>
</dbReference>
<dbReference type="Gene3D" id="3.10.10.10">
    <property type="entry name" value="HIV Type 1 Reverse Transcriptase, subunit A, domain 1"/>
    <property type="match status" value="1"/>
</dbReference>
<dbReference type="PROSITE" id="PS50158">
    <property type="entry name" value="ZF_CCHC"/>
    <property type="match status" value="1"/>
</dbReference>
<keyword evidence="13" id="KW-1185">Reference proteome</keyword>
<dbReference type="PROSITE" id="PS50994">
    <property type="entry name" value="INTEGRASE"/>
    <property type="match status" value="1"/>
</dbReference>
<dbReference type="Pfam" id="PF00078">
    <property type="entry name" value="RVT_1"/>
    <property type="match status" value="1"/>
</dbReference>
<dbReference type="Gene3D" id="3.30.420.10">
    <property type="entry name" value="Ribonuclease H-like superfamily/Ribonuclease H"/>
    <property type="match status" value="1"/>
</dbReference>
<keyword evidence="7" id="KW-0695">RNA-directed DNA polymerase</keyword>
<dbReference type="FunFam" id="3.30.70.270:FF:000020">
    <property type="entry name" value="Transposon Tf2-6 polyprotein-like Protein"/>
    <property type="match status" value="1"/>
</dbReference>
<gene>
    <name evidence="12" type="ORF">M153_10450003410</name>
</gene>
<dbReference type="EMBL" id="LGUB01000379">
    <property type="protein sequence ID" value="KRH93337.1"/>
    <property type="molecule type" value="Genomic_DNA"/>
</dbReference>
<comment type="caution">
    <text evidence="12">The sequence shown here is derived from an EMBL/GenBank/DDBJ whole genome shotgun (WGS) entry which is preliminary data.</text>
</comment>
<evidence type="ECO:0000256" key="3">
    <source>
        <dbReference type="ARBA" id="ARBA00022695"/>
    </source>
</evidence>
<dbReference type="GO" id="GO:0003676">
    <property type="term" value="F:nucleic acid binding"/>
    <property type="evidence" value="ECO:0007669"/>
    <property type="project" value="InterPro"/>
</dbReference>
<evidence type="ECO:0000313" key="13">
    <source>
        <dbReference type="Proteomes" id="UP000051530"/>
    </source>
</evidence>
<evidence type="ECO:0000259" key="9">
    <source>
        <dbReference type="PROSITE" id="PS50158"/>
    </source>
</evidence>
<dbReference type="Gene3D" id="2.40.70.10">
    <property type="entry name" value="Acid Proteases"/>
    <property type="match status" value="1"/>
</dbReference>
<dbReference type="VEuPathDB" id="MicrosporidiaDB:M153_10450003410"/>
<feature type="domain" description="CCHC-type" evidence="9">
    <location>
        <begin position="203"/>
        <end position="218"/>
    </location>
</feature>
<reference evidence="12 13" key="1">
    <citation type="submission" date="2015-07" db="EMBL/GenBank/DDBJ databases">
        <title>The genome of Pseudoloma neurophilia, a relevant intracellular parasite of the zebrafish.</title>
        <authorList>
            <person name="Ndikumana S."/>
            <person name="Pelin A."/>
            <person name="Sanders J."/>
            <person name="Corradi N."/>
        </authorList>
    </citation>
    <scope>NUCLEOTIDE SEQUENCE [LARGE SCALE GENOMIC DNA]</scope>
    <source>
        <strain evidence="12 13">MK1</strain>
    </source>
</reference>
<organism evidence="12 13">
    <name type="scientific">Pseudoloma neurophilia</name>
    <dbReference type="NCBI Taxonomy" id="146866"/>
    <lineage>
        <taxon>Eukaryota</taxon>
        <taxon>Fungi</taxon>
        <taxon>Fungi incertae sedis</taxon>
        <taxon>Microsporidia</taxon>
        <taxon>Pseudoloma</taxon>
    </lineage>
</organism>
<dbReference type="Gene3D" id="3.30.70.270">
    <property type="match status" value="2"/>
</dbReference>
<dbReference type="PANTHER" id="PTHR37984">
    <property type="entry name" value="PROTEIN CBG26694"/>
    <property type="match status" value="1"/>
</dbReference>
<dbReference type="GO" id="GO:0016787">
    <property type="term" value="F:hydrolase activity"/>
    <property type="evidence" value="ECO:0007669"/>
    <property type="project" value="UniProtKB-KW"/>
</dbReference>
<dbReference type="InterPro" id="IPR000477">
    <property type="entry name" value="RT_dom"/>
</dbReference>
<dbReference type="SUPFAM" id="SSF53098">
    <property type="entry name" value="Ribonuclease H-like"/>
    <property type="match status" value="1"/>
</dbReference>
<evidence type="ECO:0000259" key="10">
    <source>
        <dbReference type="PROSITE" id="PS50878"/>
    </source>
</evidence>
<keyword evidence="3" id="KW-0548">Nucleotidyltransferase</keyword>
<dbReference type="InterPro" id="IPR021109">
    <property type="entry name" value="Peptidase_aspartic_dom_sf"/>
</dbReference>
<evidence type="ECO:0000313" key="12">
    <source>
        <dbReference type="EMBL" id="KRH93337.1"/>
    </source>
</evidence>
<dbReference type="Pfam" id="PF17917">
    <property type="entry name" value="RT_RNaseH"/>
    <property type="match status" value="1"/>
</dbReference>
<feature type="domain" description="Reverse transcriptase" evidence="10">
    <location>
        <begin position="378"/>
        <end position="558"/>
    </location>
</feature>
<dbReference type="InterPro" id="IPR050951">
    <property type="entry name" value="Retrovirus_Pol_polyprotein"/>
</dbReference>
<dbReference type="PROSITE" id="PS50878">
    <property type="entry name" value="RT_POL"/>
    <property type="match status" value="1"/>
</dbReference>
<dbReference type="InterPro" id="IPR001878">
    <property type="entry name" value="Znf_CCHC"/>
</dbReference>
<evidence type="ECO:0000259" key="11">
    <source>
        <dbReference type="PROSITE" id="PS50994"/>
    </source>
</evidence>
<name>A0A0R0LVB2_9MICR</name>
<dbReference type="AlphaFoldDB" id="A0A0R0LVB2"/>
<keyword evidence="8" id="KW-0862">Zinc</keyword>
<keyword evidence="4" id="KW-0540">Nuclease</keyword>
<dbReference type="InterPro" id="IPR043502">
    <property type="entry name" value="DNA/RNA_pol_sf"/>
</dbReference>